<dbReference type="Pfam" id="PF00004">
    <property type="entry name" value="AAA"/>
    <property type="match status" value="1"/>
</dbReference>
<dbReference type="SUPFAM" id="SSF52540">
    <property type="entry name" value="P-loop containing nucleoside triphosphate hydrolases"/>
    <property type="match status" value="1"/>
</dbReference>
<feature type="domain" description="ATPase AAA-type core" evidence="2">
    <location>
        <begin position="83"/>
        <end position="176"/>
    </location>
</feature>
<dbReference type="GeneID" id="300575056"/>
<name>A0ABY2HDA4_9HYPO</name>
<protein>
    <recommendedName>
        <fullName evidence="2">ATPase AAA-type core domain-containing protein</fullName>
    </recommendedName>
</protein>
<dbReference type="PANTHER" id="PTHR46411:SF3">
    <property type="entry name" value="AAA+ ATPASE DOMAIN-CONTAINING PROTEIN"/>
    <property type="match status" value="1"/>
</dbReference>
<dbReference type="Proteomes" id="UP001642720">
    <property type="component" value="Unassembled WGS sequence"/>
</dbReference>
<dbReference type="EMBL" id="PPTA01000003">
    <property type="protein sequence ID" value="TFB05355.1"/>
    <property type="molecule type" value="Genomic_DNA"/>
</dbReference>
<dbReference type="PANTHER" id="PTHR46411">
    <property type="entry name" value="FAMILY ATPASE, PUTATIVE-RELATED"/>
    <property type="match status" value="1"/>
</dbReference>
<feature type="region of interest" description="Disordered" evidence="1">
    <location>
        <begin position="1"/>
        <end position="27"/>
    </location>
</feature>
<dbReference type="RefSeq" id="XP_073561556.1">
    <property type="nucleotide sequence ID" value="XM_073700606.1"/>
</dbReference>
<evidence type="ECO:0000256" key="1">
    <source>
        <dbReference type="SAM" id="MobiDB-lite"/>
    </source>
</evidence>
<organism evidence="3 4">
    <name type="scientific">Trichoderma ghanense</name>
    <dbReference type="NCBI Taxonomy" id="65468"/>
    <lineage>
        <taxon>Eukaryota</taxon>
        <taxon>Fungi</taxon>
        <taxon>Dikarya</taxon>
        <taxon>Ascomycota</taxon>
        <taxon>Pezizomycotina</taxon>
        <taxon>Sordariomycetes</taxon>
        <taxon>Hypocreomycetidae</taxon>
        <taxon>Hypocreales</taxon>
        <taxon>Hypocreaceae</taxon>
        <taxon>Trichoderma</taxon>
    </lineage>
</organism>
<dbReference type="Gene3D" id="3.40.50.300">
    <property type="entry name" value="P-loop containing nucleotide triphosphate hydrolases"/>
    <property type="match status" value="1"/>
</dbReference>
<evidence type="ECO:0000313" key="3">
    <source>
        <dbReference type="EMBL" id="TFB05355.1"/>
    </source>
</evidence>
<dbReference type="InterPro" id="IPR003959">
    <property type="entry name" value="ATPase_AAA_core"/>
</dbReference>
<evidence type="ECO:0000313" key="4">
    <source>
        <dbReference type="Proteomes" id="UP001642720"/>
    </source>
</evidence>
<sequence length="284" mass="31598">MGFRPFDSGSDTSFDSDADSLNQESAAKRTDKDLIPSFVQNHKSHQAISATLLILILLRPLNYQRPPTPIEDVIVGNVQGLIILLSSPPETGKTPIAEAVADRTHRPPFYLQVEDHGINAASLGASIKRVFDMAPEWNAVIRLDEADVFMAERNPNNSHRNELVSIFLRELECFQGLLALSVSRLPEQKGLEASLRERDDVPTLGAEIDTETYVNTRAPLGDAEIGRLSLLQLNGREIKNAVRMVKSWCDHKGYAMTLVRWERGSKATNPHAAKECGIDRDLYE</sequence>
<accession>A0ABY2HDA4</accession>
<proteinExistence type="predicted"/>
<gene>
    <name evidence="3" type="ORF">CCMA1212_003252</name>
</gene>
<keyword evidence="4" id="KW-1185">Reference proteome</keyword>
<comment type="caution">
    <text evidence="3">The sequence shown here is derived from an EMBL/GenBank/DDBJ whole genome shotgun (WGS) entry which is preliminary data.</text>
</comment>
<dbReference type="InterPro" id="IPR027417">
    <property type="entry name" value="P-loop_NTPase"/>
</dbReference>
<evidence type="ECO:0000259" key="2">
    <source>
        <dbReference type="Pfam" id="PF00004"/>
    </source>
</evidence>
<reference evidence="3 4" key="1">
    <citation type="submission" date="2018-01" db="EMBL/GenBank/DDBJ databases">
        <title>Genome characterization of the sugarcane-associated fungus Trichoderma ghanense CCMA-1212 and their application in lignocelulose bioconversion.</title>
        <authorList>
            <person name="Steindorff A.S."/>
            <person name="Mendes T.D."/>
            <person name="Vilela E.S.D."/>
            <person name="Rodrigues D.S."/>
            <person name="Formighieri E.F."/>
            <person name="Melo I.S."/>
            <person name="Favaro L.C.L."/>
        </authorList>
    </citation>
    <scope>NUCLEOTIDE SEQUENCE [LARGE SCALE GENOMIC DNA]</scope>
    <source>
        <strain evidence="3 4">CCMA-1212</strain>
    </source>
</reference>